<gene>
    <name evidence="3" type="ORF">SAMN05421848_0413</name>
</gene>
<dbReference type="EMBL" id="FOLY01000001">
    <property type="protein sequence ID" value="SFC06551.1"/>
    <property type="molecule type" value="Genomic_DNA"/>
</dbReference>
<dbReference type="Pfam" id="PF00857">
    <property type="entry name" value="Isochorismatase"/>
    <property type="match status" value="1"/>
</dbReference>
<accession>A0A1I1G4X2</accession>
<evidence type="ECO:0000313" key="4">
    <source>
        <dbReference type="Proteomes" id="UP000199046"/>
    </source>
</evidence>
<dbReference type="InterPro" id="IPR036380">
    <property type="entry name" value="Isochorismatase-like_sf"/>
</dbReference>
<evidence type="ECO:0000256" key="1">
    <source>
        <dbReference type="SAM" id="MobiDB-lite"/>
    </source>
</evidence>
<organism evidence="3 4">
    <name type="scientific">Kushneria avicenniae</name>
    <dbReference type="NCBI Taxonomy" id="402385"/>
    <lineage>
        <taxon>Bacteria</taxon>
        <taxon>Pseudomonadati</taxon>
        <taxon>Pseudomonadota</taxon>
        <taxon>Gammaproteobacteria</taxon>
        <taxon>Oceanospirillales</taxon>
        <taxon>Halomonadaceae</taxon>
        <taxon>Kushneria</taxon>
    </lineage>
</organism>
<dbReference type="RefSeq" id="WP_090130299.1">
    <property type="nucleotide sequence ID" value="NZ_FOLY01000001.1"/>
</dbReference>
<proteinExistence type="predicted"/>
<name>A0A1I1G4X2_9GAMM</name>
<feature type="domain" description="Isochorismatase-like" evidence="2">
    <location>
        <begin position="80"/>
        <end position="182"/>
    </location>
</feature>
<sequence>MNNDQADRHTGTAGGPSGPVQTARLDPNQVQILFADLQGNLIDNSRTTPPESISRAAVGLARVADILELPIHHSVAAQAGMDPAVIEPLRPYATADNTYHRVTSGALMDAPTREALSATNRPILVVAGFAAEVVVMQTVLDALAEGYTVFYMVDAIGGLSERSEQAMFRAMEGAGAIPSSVASFAARLAPDFDRAPGTGILEVILSL</sequence>
<dbReference type="OrthoDB" id="6504999at2"/>
<dbReference type="AlphaFoldDB" id="A0A1I1G4X2"/>
<protein>
    <submittedName>
        <fullName evidence="3">Isochorismatase family protein</fullName>
    </submittedName>
</protein>
<dbReference type="InterPro" id="IPR000868">
    <property type="entry name" value="Isochorismatase-like_dom"/>
</dbReference>
<dbReference type="SUPFAM" id="SSF52499">
    <property type="entry name" value="Isochorismatase-like hydrolases"/>
    <property type="match status" value="1"/>
</dbReference>
<dbReference type="Proteomes" id="UP000199046">
    <property type="component" value="Unassembled WGS sequence"/>
</dbReference>
<dbReference type="Gene3D" id="3.40.50.850">
    <property type="entry name" value="Isochorismatase-like"/>
    <property type="match status" value="1"/>
</dbReference>
<dbReference type="PANTHER" id="PTHR43559">
    <property type="entry name" value="HYDROLASE YCAC-RELATED"/>
    <property type="match status" value="1"/>
</dbReference>
<keyword evidence="4" id="KW-1185">Reference proteome</keyword>
<feature type="region of interest" description="Disordered" evidence="1">
    <location>
        <begin position="1"/>
        <end position="23"/>
    </location>
</feature>
<dbReference type="STRING" id="402385.SAMN05421848_0413"/>
<evidence type="ECO:0000313" key="3">
    <source>
        <dbReference type="EMBL" id="SFC06551.1"/>
    </source>
</evidence>
<evidence type="ECO:0000259" key="2">
    <source>
        <dbReference type="Pfam" id="PF00857"/>
    </source>
</evidence>
<dbReference type="PANTHER" id="PTHR43559:SF3">
    <property type="entry name" value="HYDROLASE YCAC-RELATED"/>
    <property type="match status" value="1"/>
</dbReference>
<feature type="compositionally biased region" description="Basic and acidic residues" evidence="1">
    <location>
        <begin position="1"/>
        <end position="10"/>
    </location>
</feature>
<dbReference type="InterPro" id="IPR053152">
    <property type="entry name" value="Hydrolase_YcaC-like"/>
</dbReference>
<reference evidence="4" key="1">
    <citation type="submission" date="2016-10" db="EMBL/GenBank/DDBJ databases">
        <authorList>
            <person name="Varghese N."/>
            <person name="Submissions S."/>
        </authorList>
    </citation>
    <scope>NUCLEOTIDE SEQUENCE [LARGE SCALE GENOMIC DNA]</scope>
    <source>
        <strain evidence="4">DSM 23439</strain>
    </source>
</reference>